<dbReference type="AlphaFoldDB" id="A0A6C0B015"/>
<feature type="transmembrane region" description="Helical" evidence="1">
    <location>
        <begin position="34"/>
        <end position="55"/>
    </location>
</feature>
<protein>
    <submittedName>
        <fullName evidence="2">Uncharacterized protein</fullName>
    </submittedName>
</protein>
<reference evidence="2" key="1">
    <citation type="journal article" date="2020" name="Nature">
        <title>Giant virus diversity and host interactions through global metagenomics.</title>
        <authorList>
            <person name="Schulz F."/>
            <person name="Roux S."/>
            <person name="Paez-Espino D."/>
            <person name="Jungbluth S."/>
            <person name="Walsh D.A."/>
            <person name="Denef V.J."/>
            <person name="McMahon K.D."/>
            <person name="Konstantinidis K.T."/>
            <person name="Eloe-Fadrosh E.A."/>
            <person name="Kyrpides N.C."/>
            <person name="Woyke T."/>
        </authorList>
    </citation>
    <scope>NUCLEOTIDE SEQUENCE</scope>
    <source>
        <strain evidence="2">GVMAG-M-3300009182-78</strain>
    </source>
</reference>
<keyword evidence="1" id="KW-0472">Membrane</keyword>
<keyword evidence="1" id="KW-0812">Transmembrane</keyword>
<name>A0A6C0B015_9ZZZZ</name>
<evidence type="ECO:0000313" key="2">
    <source>
        <dbReference type="EMBL" id="QHS85587.1"/>
    </source>
</evidence>
<organism evidence="2">
    <name type="scientific">viral metagenome</name>
    <dbReference type="NCBI Taxonomy" id="1070528"/>
    <lineage>
        <taxon>unclassified sequences</taxon>
        <taxon>metagenomes</taxon>
        <taxon>organismal metagenomes</taxon>
    </lineage>
</organism>
<feature type="transmembrane region" description="Helical" evidence="1">
    <location>
        <begin position="7"/>
        <end position="28"/>
    </location>
</feature>
<accession>A0A6C0B015</accession>
<dbReference type="EMBL" id="MN739045">
    <property type="protein sequence ID" value="QHS85587.1"/>
    <property type="molecule type" value="Genomic_DNA"/>
</dbReference>
<proteinExistence type="predicted"/>
<evidence type="ECO:0000256" key="1">
    <source>
        <dbReference type="SAM" id="Phobius"/>
    </source>
</evidence>
<sequence length="58" mass="6582">MSASKLLTFIGFSILFMYVIIQILLFYGVTSDSYGTYIGFYIFLLLSMIILPNSISKI</sequence>
<keyword evidence="1" id="KW-1133">Transmembrane helix</keyword>